<proteinExistence type="predicted"/>
<organism evidence="2 3">
    <name type="scientific">Knipowitschia caucasica</name>
    <name type="common">Caucasian dwarf goby</name>
    <name type="synonym">Pomatoschistus caucasicus</name>
    <dbReference type="NCBI Taxonomy" id="637954"/>
    <lineage>
        <taxon>Eukaryota</taxon>
        <taxon>Metazoa</taxon>
        <taxon>Chordata</taxon>
        <taxon>Craniata</taxon>
        <taxon>Vertebrata</taxon>
        <taxon>Euteleostomi</taxon>
        <taxon>Actinopterygii</taxon>
        <taxon>Neopterygii</taxon>
        <taxon>Teleostei</taxon>
        <taxon>Neoteleostei</taxon>
        <taxon>Acanthomorphata</taxon>
        <taxon>Gobiaria</taxon>
        <taxon>Gobiiformes</taxon>
        <taxon>Gobioidei</taxon>
        <taxon>Gobiidae</taxon>
        <taxon>Gobiinae</taxon>
        <taxon>Knipowitschia</taxon>
    </lineage>
</organism>
<accession>A0AAV2JHS2</accession>
<feature type="region of interest" description="Disordered" evidence="1">
    <location>
        <begin position="54"/>
        <end position="127"/>
    </location>
</feature>
<name>A0AAV2JHS2_KNICA</name>
<feature type="compositionally biased region" description="Basic and acidic residues" evidence="1">
    <location>
        <begin position="105"/>
        <end position="127"/>
    </location>
</feature>
<gene>
    <name evidence="2" type="ORF">KC01_LOCUS8440</name>
</gene>
<dbReference type="EMBL" id="OZ035835">
    <property type="protein sequence ID" value="CAL1577052.1"/>
    <property type="molecule type" value="Genomic_DNA"/>
</dbReference>
<dbReference type="AlphaFoldDB" id="A0AAV2JHS2"/>
<sequence length="190" mass="21377">MFSVPDEEFLTHLHKVQSEVLRCGSSQDPHSEPYDLAGFMRKYFPLQTDTTTVKTPDLHHETTDSAKTTDLQHETRDSVRTPDSVKTPDLQHEAGSDAEILKPGSDSEKTPDSGKTTDLKNEAGSDAEFFKPDLELHSDGYEEPDASGIYTVLNQRSDVYETIPEKPTTTFTKDINERTVRKQPMEVSFI</sequence>
<evidence type="ECO:0000313" key="3">
    <source>
        <dbReference type="Proteomes" id="UP001497482"/>
    </source>
</evidence>
<evidence type="ECO:0000313" key="2">
    <source>
        <dbReference type="EMBL" id="CAL1577052.1"/>
    </source>
</evidence>
<keyword evidence="3" id="KW-1185">Reference proteome</keyword>
<feature type="compositionally biased region" description="Basic and acidic residues" evidence="1">
    <location>
        <begin position="70"/>
        <end position="80"/>
    </location>
</feature>
<reference evidence="2 3" key="1">
    <citation type="submission" date="2024-04" db="EMBL/GenBank/DDBJ databases">
        <authorList>
            <person name="Waldvogel A.-M."/>
            <person name="Schoenle A."/>
        </authorList>
    </citation>
    <scope>NUCLEOTIDE SEQUENCE [LARGE SCALE GENOMIC DNA]</scope>
</reference>
<dbReference type="Proteomes" id="UP001497482">
    <property type="component" value="Chromosome 13"/>
</dbReference>
<evidence type="ECO:0000256" key="1">
    <source>
        <dbReference type="SAM" id="MobiDB-lite"/>
    </source>
</evidence>
<protein>
    <submittedName>
        <fullName evidence="2">Uncharacterized protein</fullName>
    </submittedName>
</protein>